<dbReference type="SUPFAM" id="SSF52540">
    <property type="entry name" value="P-loop containing nucleoside triphosphate hydrolases"/>
    <property type="match status" value="1"/>
</dbReference>
<dbReference type="SMART" id="SM00382">
    <property type="entry name" value="AAA"/>
    <property type="match status" value="1"/>
</dbReference>
<evidence type="ECO:0000313" key="7">
    <source>
        <dbReference type="Proteomes" id="UP001597120"/>
    </source>
</evidence>
<dbReference type="NCBIfam" id="TIGR01727">
    <property type="entry name" value="oligo_HPY"/>
    <property type="match status" value="1"/>
</dbReference>
<keyword evidence="4 6" id="KW-0067">ATP-binding</keyword>
<gene>
    <name evidence="6" type="ORF">ACFQ03_04520</name>
</gene>
<name>A0ABW3D4P4_9BACL</name>
<dbReference type="Pfam" id="PF00005">
    <property type="entry name" value="ABC_tran"/>
    <property type="match status" value="1"/>
</dbReference>
<evidence type="ECO:0000256" key="3">
    <source>
        <dbReference type="ARBA" id="ARBA00022741"/>
    </source>
</evidence>
<comment type="caution">
    <text evidence="6">The sequence shown here is derived from an EMBL/GenBank/DDBJ whole genome shotgun (WGS) entry which is preliminary data.</text>
</comment>
<dbReference type="PANTHER" id="PTHR43776">
    <property type="entry name" value="TRANSPORT ATP-BINDING PROTEIN"/>
    <property type="match status" value="1"/>
</dbReference>
<dbReference type="InterPro" id="IPR027417">
    <property type="entry name" value="P-loop_NTPase"/>
</dbReference>
<feature type="domain" description="ABC transporter" evidence="5">
    <location>
        <begin position="6"/>
        <end position="256"/>
    </location>
</feature>
<dbReference type="Pfam" id="PF08352">
    <property type="entry name" value="oligo_HPY"/>
    <property type="match status" value="1"/>
</dbReference>
<dbReference type="InterPro" id="IPR003593">
    <property type="entry name" value="AAA+_ATPase"/>
</dbReference>
<organism evidence="6 7">
    <name type="scientific">Paenibacillus residui</name>
    <dbReference type="NCBI Taxonomy" id="629724"/>
    <lineage>
        <taxon>Bacteria</taxon>
        <taxon>Bacillati</taxon>
        <taxon>Bacillota</taxon>
        <taxon>Bacilli</taxon>
        <taxon>Bacillales</taxon>
        <taxon>Paenibacillaceae</taxon>
        <taxon>Paenibacillus</taxon>
    </lineage>
</organism>
<evidence type="ECO:0000256" key="4">
    <source>
        <dbReference type="ARBA" id="ARBA00022840"/>
    </source>
</evidence>
<dbReference type="InterPro" id="IPR050319">
    <property type="entry name" value="ABC_transp_ATP-bind"/>
</dbReference>
<dbReference type="GO" id="GO:0005524">
    <property type="term" value="F:ATP binding"/>
    <property type="evidence" value="ECO:0007669"/>
    <property type="project" value="UniProtKB-KW"/>
</dbReference>
<evidence type="ECO:0000313" key="6">
    <source>
        <dbReference type="EMBL" id="MFD0868402.1"/>
    </source>
</evidence>
<keyword evidence="3" id="KW-0547">Nucleotide-binding</keyword>
<dbReference type="InterPro" id="IPR017871">
    <property type="entry name" value="ABC_transporter-like_CS"/>
</dbReference>
<dbReference type="InterPro" id="IPR013563">
    <property type="entry name" value="Oligopep_ABC_C"/>
</dbReference>
<dbReference type="InterPro" id="IPR003439">
    <property type="entry name" value="ABC_transporter-like_ATP-bd"/>
</dbReference>
<sequence length="321" mass="35935">MGEVLLEVQRLKKYFPIRGGILQRTVGHVKAVDDVSFTLKKGETLGLVGESGCGKSTVGRTILRLNDKTEGQVLFQGTNIHELPRKELRKLRPRMQLVFQDPYSSLNPRMKIGEAIGEALIDHGIADRKEVRERVLEVLNICGLAPYHIDRFPHEFSGGQRQRIGIARALILDPDFIVADEPVSALDVSIQAQIINLLSDLQETKRLTYLFISHDLSVVEHLCTHVAVMYLGSMVEQASREELFRNPLHPYTKALLSAVPIPDPVMRRERIVLKGDIPSPANPPSGCKFHTRCPMAVDQCKSEVPKYREVAPGHHVACHLV</sequence>
<dbReference type="PROSITE" id="PS50893">
    <property type="entry name" value="ABC_TRANSPORTER_2"/>
    <property type="match status" value="1"/>
</dbReference>
<dbReference type="PROSITE" id="PS00211">
    <property type="entry name" value="ABC_TRANSPORTER_1"/>
    <property type="match status" value="1"/>
</dbReference>
<evidence type="ECO:0000256" key="1">
    <source>
        <dbReference type="ARBA" id="ARBA00005417"/>
    </source>
</evidence>
<reference evidence="7" key="1">
    <citation type="journal article" date="2019" name="Int. J. Syst. Evol. Microbiol.">
        <title>The Global Catalogue of Microorganisms (GCM) 10K type strain sequencing project: providing services to taxonomists for standard genome sequencing and annotation.</title>
        <authorList>
            <consortium name="The Broad Institute Genomics Platform"/>
            <consortium name="The Broad Institute Genome Sequencing Center for Infectious Disease"/>
            <person name="Wu L."/>
            <person name="Ma J."/>
        </authorList>
    </citation>
    <scope>NUCLEOTIDE SEQUENCE [LARGE SCALE GENOMIC DNA]</scope>
    <source>
        <strain evidence="7">CCUG 57263</strain>
    </source>
</reference>
<dbReference type="CDD" id="cd03257">
    <property type="entry name" value="ABC_NikE_OppD_transporters"/>
    <property type="match status" value="1"/>
</dbReference>
<dbReference type="Proteomes" id="UP001597120">
    <property type="component" value="Unassembled WGS sequence"/>
</dbReference>
<dbReference type="RefSeq" id="WP_379286349.1">
    <property type="nucleotide sequence ID" value="NZ_JBHTIU010000012.1"/>
</dbReference>
<dbReference type="NCBIfam" id="NF008453">
    <property type="entry name" value="PRK11308.1"/>
    <property type="match status" value="1"/>
</dbReference>
<keyword evidence="2" id="KW-0813">Transport</keyword>
<evidence type="ECO:0000259" key="5">
    <source>
        <dbReference type="PROSITE" id="PS50893"/>
    </source>
</evidence>
<dbReference type="PANTHER" id="PTHR43776:SF8">
    <property type="entry name" value="ABC TRANSPORTER, ATP-BINDING PROTEIN"/>
    <property type="match status" value="1"/>
</dbReference>
<dbReference type="Gene3D" id="3.40.50.300">
    <property type="entry name" value="P-loop containing nucleotide triphosphate hydrolases"/>
    <property type="match status" value="1"/>
</dbReference>
<protein>
    <submittedName>
        <fullName evidence="6">ABC transporter ATP-binding protein</fullName>
    </submittedName>
</protein>
<keyword evidence="7" id="KW-1185">Reference proteome</keyword>
<proteinExistence type="inferred from homology"/>
<accession>A0ABW3D4P4</accession>
<dbReference type="EMBL" id="JBHTIU010000012">
    <property type="protein sequence ID" value="MFD0868402.1"/>
    <property type="molecule type" value="Genomic_DNA"/>
</dbReference>
<comment type="similarity">
    <text evidence="1">Belongs to the ABC transporter superfamily.</text>
</comment>
<evidence type="ECO:0000256" key="2">
    <source>
        <dbReference type="ARBA" id="ARBA00022448"/>
    </source>
</evidence>